<feature type="domain" description="Calcineurin-like phosphoesterase" evidence="1">
    <location>
        <begin position="123"/>
        <end position="236"/>
    </location>
</feature>
<dbReference type="Pfam" id="PF00149">
    <property type="entry name" value="Metallophos"/>
    <property type="match status" value="1"/>
</dbReference>
<evidence type="ECO:0000259" key="1">
    <source>
        <dbReference type="Pfam" id="PF00149"/>
    </source>
</evidence>
<dbReference type="Proteomes" id="UP000886210">
    <property type="component" value="Unassembled WGS sequence"/>
</dbReference>
<accession>A0A7C0TZJ2</accession>
<reference evidence="2" key="1">
    <citation type="journal article" date="2020" name="mSystems">
        <title>Genome- and Community-Level Interaction Insights into Carbon Utilization and Element Cycling Functions of Hydrothermarchaeota in Hydrothermal Sediment.</title>
        <authorList>
            <person name="Zhou Z."/>
            <person name="Liu Y."/>
            <person name="Xu W."/>
            <person name="Pan J."/>
            <person name="Luo Z.H."/>
            <person name="Li M."/>
        </authorList>
    </citation>
    <scope>NUCLEOTIDE SEQUENCE [LARGE SCALE GENOMIC DNA]</scope>
    <source>
        <strain evidence="2">HyVt-151</strain>
    </source>
</reference>
<dbReference type="InterPro" id="IPR004843">
    <property type="entry name" value="Calcineurin-like_PHP"/>
</dbReference>
<dbReference type="GO" id="GO:0016787">
    <property type="term" value="F:hydrolase activity"/>
    <property type="evidence" value="ECO:0007669"/>
    <property type="project" value="InterPro"/>
</dbReference>
<comment type="caution">
    <text evidence="2">The sequence shown here is derived from an EMBL/GenBank/DDBJ whole genome shotgun (WGS) entry which is preliminary data.</text>
</comment>
<gene>
    <name evidence="2" type="ORF">ENF72_03000</name>
</gene>
<feature type="non-terminal residue" evidence="2">
    <location>
        <position position="242"/>
    </location>
</feature>
<dbReference type="Gene3D" id="3.60.21.10">
    <property type="match status" value="1"/>
</dbReference>
<proteinExistence type="predicted"/>
<dbReference type="InterPro" id="IPR029052">
    <property type="entry name" value="Metallo-depent_PP-like"/>
</dbReference>
<sequence>MRQILAFLLAFLTLSLINVNPATAEALPGDILKMPMPGVPAIALPGETIEIQPQEGVDITELTIVSVMNGPYKLEISEKGDTIKAKIPENVVPDVYFLQVKSNKGEITIPNGVWVLKEYPKVLRIAHVSDTHITSGTKFGYVCGEYFQRNIKKIQELCDGGIIVPLHSCVAADSAYTYWSMDNRVDVIINTGDVVDTAGDRKGYRTMFDIISRATVAGKPTIIVKGNHDDPPNYYSKLIGPT</sequence>
<organism evidence="2">
    <name type="scientific">Thermococcus litoralis</name>
    <dbReference type="NCBI Taxonomy" id="2265"/>
    <lineage>
        <taxon>Archaea</taxon>
        <taxon>Methanobacteriati</taxon>
        <taxon>Methanobacteriota</taxon>
        <taxon>Thermococci</taxon>
        <taxon>Thermococcales</taxon>
        <taxon>Thermococcaceae</taxon>
        <taxon>Thermococcus</taxon>
    </lineage>
</organism>
<name>A0A7C0TZJ2_THELI</name>
<evidence type="ECO:0000313" key="2">
    <source>
        <dbReference type="EMBL" id="HDD31578.1"/>
    </source>
</evidence>
<protein>
    <submittedName>
        <fullName evidence="2">Phosphoesterase</fullName>
    </submittedName>
</protein>
<dbReference type="AlphaFoldDB" id="A0A7C0TZJ2"/>
<dbReference type="SUPFAM" id="SSF56300">
    <property type="entry name" value="Metallo-dependent phosphatases"/>
    <property type="match status" value="1"/>
</dbReference>
<dbReference type="EMBL" id="DQYG01000127">
    <property type="protein sequence ID" value="HDD31578.1"/>
    <property type="molecule type" value="Genomic_DNA"/>
</dbReference>